<keyword evidence="3" id="KW-1185">Reference proteome</keyword>
<dbReference type="GO" id="GO:0017178">
    <property type="term" value="F:diphthine-ammonia ligase activity"/>
    <property type="evidence" value="ECO:0007669"/>
    <property type="project" value="TreeGrafter"/>
</dbReference>
<reference evidence="3" key="1">
    <citation type="submission" date="2012-09" db="EMBL/GenBank/DDBJ databases">
        <authorList>
            <person name="Weinstock G."/>
            <person name="Sodergren E."/>
            <person name="Clifton S."/>
            <person name="Fulton L."/>
            <person name="Fulton B."/>
            <person name="Courtney L."/>
            <person name="Fronick C."/>
            <person name="Harrison M."/>
            <person name="Strong C."/>
            <person name="Farmer C."/>
            <person name="Delehaunty K."/>
            <person name="Markovic C."/>
            <person name="Hall O."/>
            <person name="Minx P."/>
            <person name="Tomlinson C."/>
            <person name="Mitreva M."/>
            <person name="Nelson J."/>
            <person name="Hou S."/>
            <person name="Wollam A."/>
            <person name="Pepin K.H."/>
            <person name="Johnson M."/>
            <person name="Bhonagiri V."/>
            <person name="Nash W.E."/>
            <person name="Suruliraj S."/>
            <person name="Warren W."/>
            <person name="Chinwalla A."/>
            <person name="Mardis E.R."/>
            <person name="Wilson R.K."/>
        </authorList>
    </citation>
    <scope>NUCLEOTIDE SEQUENCE [LARGE SCALE GENOMIC DNA]</scope>
    <source>
        <strain evidence="3">OS1</strain>
    </source>
</reference>
<dbReference type="RefSeq" id="WP_057940640.1">
    <property type="nucleotide sequence ID" value="NZ_ACJX03000001.1"/>
</dbReference>
<dbReference type="SUPFAM" id="SSF52402">
    <property type="entry name" value="Adenine nucleotide alpha hydrolases-like"/>
    <property type="match status" value="1"/>
</dbReference>
<dbReference type="InterPro" id="IPR014729">
    <property type="entry name" value="Rossmann-like_a/b/a_fold"/>
</dbReference>
<dbReference type="Gene3D" id="3.40.50.620">
    <property type="entry name" value="HUPs"/>
    <property type="match status" value="1"/>
</dbReference>
<dbReference type="PIRSF" id="PIRSF039123">
    <property type="entry name" value="Diphthamide_synthase"/>
    <property type="match status" value="1"/>
</dbReference>
<dbReference type="Gene3D" id="3.90.1490.10">
    <property type="entry name" value="putative n-type atp pyrophosphatase, domain 2"/>
    <property type="match status" value="1"/>
</dbReference>
<accession>A0A0T5X939</accession>
<evidence type="ECO:0000259" key="1">
    <source>
        <dbReference type="Pfam" id="PF01902"/>
    </source>
</evidence>
<comment type="caution">
    <text evidence="2">The sequence shown here is derived from an EMBL/GenBank/DDBJ whole genome shotgun (WGS) entry which is preliminary data.</text>
</comment>
<feature type="domain" description="Diphthamide synthase" evidence="1">
    <location>
        <begin position="8"/>
        <end position="216"/>
    </location>
</feature>
<dbReference type="Pfam" id="PF01902">
    <property type="entry name" value="Diphthami_syn_2"/>
    <property type="match status" value="1"/>
</dbReference>
<dbReference type="NCBIfam" id="TIGR00290">
    <property type="entry name" value="MJ0570_dom"/>
    <property type="match status" value="1"/>
</dbReference>
<dbReference type="InterPro" id="IPR002761">
    <property type="entry name" value="Diphthami_syn_dom"/>
</dbReference>
<dbReference type="eggNOG" id="COG2102">
    <property type="taxonomic scope" value="Bacteria"/>
</dbReference>
<evidence type="ECO:0000313" key="3">
    <source>
        <dbReference type="Proteomes" id="UP000005273"/>
    </source>
</evidence>
<dbReference type="InterPro" id="IPR030662">
    <property type="entry name" value="DPH6/MJ0570"/>
</dbReference>
<sequence>MKLSKKAKAFVSWSGGKDCCLAMHMARDTEPIVLLNMVTEDAGRSMTHGLSGKALRLQSDCIGLPLIQQTTTWNTYERNFKDVAGRLKKEGIEAGIFGDIDLEEHRTWIERVCADIGIEPMFPLWQKDRSSLLEELIFSGFKAIVVAAKAELINEKYLGCPVDPSFVEYVKEIAIDINGENGEYHTFVIDGPLFKKKIEITKGQIIHKGGYIFYDMVELITKKKEIAANE</sequence>
<evidence type="ECO:0000313" key="2">
    <source>
        <dbReference type="EMBL" id="KRT34770.1"/>
    </source>
</evidence>
<dbReference type="EMBL" id="ACJX03000001">
    <property type="protein sequence ID" value="KRT34770.1"/>
    <property type="molecule type" value="Genomic_DNA"/>
</dbReference>
<dbReference type="PANTHER" id="PTHR12196">
    <property type="entry name" value="DOMAIN OF UNKNOWN FUNCTION 71 DUF71 -CONTAINING PROTEIN"/>
    <property type="match status" value="1"/>
</dbReference>
<dbReference type="GO" id="GO:0017183">
    <property type="term" value="P:protein histidyl modification to diphthamide"/>
    <property type="evidence" value="ECO:0007669"/>
    <property type="project" value="TreeGrafter"/>
</dbReference>
<proteinExistence type="predicted"/>
<dbReference type="Proteomes" id="UP000005273">
    <property type="component" value="Unassembled WGS sequence"/>
</dbReference>
<gene>
    <name evidence="2" type="ORF">HMPREF1705_04016</name>
</gene>
<dbReference type="OrthoDB" id="3572539at2"/>
<name>A0A0T5X939_9BACT</name>
<organism evidence="2 3">
    <name type="scientific">Acetomicrobium hydrogeniformans ATCC BAA-1850</name>
    <dbReference type="NCBI Taxonomy" id="592015"/>
    <lineage>
        <taxon>Bacteria</taxon>
        <taxon>Thermotogati</taxon>
        <taxon>Synergistota</taxon>
        <taxon>Synergistia</taxon>
        <taxon>Synergistales</taxon>
        <taxon>Acetomicrobiaceae</taxon>
        <taxon>Acetomicrobium</taxon>
    </lineage>
</organism>
<dbReference type="STRING" id="592015.HMPREF1705_04016"/>
<dbReference type="AlphaFoldDB" id="A0A0T5X939"/>
<dbReference type="CDD" id="cd01994">
    <property type="entry name" value="AANH_PF0828-like"/>
    <property type="match status" value="1"/>
</dbReference>
<dbReference type="PANTHER" id="PTHR12196:SF2">
    <property type="entry name" value="DIPHTHINE--AMMONIA LIGASE"/>
    <property type="match status" value="1"/>
</dbReference>
<protein>
    <recommendedName>
        <fullName evidence="1">Diphthamide synthase domain-containing protein</fullName>
    </recommendedName>
</protein>